<dbReference type="InterPro" id="IPR050330">
    <property type="entry name" value="Bact_OuterMem_StrucFunc"/>
</dbReference>
<feature type="signal peptide" evidence="4">
    <location>
        <begin position="1"/>
        <end position="19"/>
    </location>
</feature>
<organism evidence="6 7">
    <name type="scientific">Shewanella denitrificans (strain OS217 / ATCC BAA-1090 / DSM 15013)</name>
    <dbReference type="NCBI Taxonomy" id="318161"/>
    <lineage>
        <taxon>Bacteria</taxon>
        <taxon>Pseudomonadati</taxon>
        <taxon>Pseudomonadota</taxon>
        <taxon>Gammaproteobacteria</taxon>
        <taxon>Alteromonadales</taxon>
        <taxon>Shewanellaceae</taxon>
        <taxon>Shewanella</taxon>
    </lineage>
</organism>
<dbReference type="RefSeq" id="WP_011495842.1">
    <property type="nucleotide sequence ID" value="NC_007954.1"/>
</dbReference>
<evidence type="ECO:0000256" key="1">
    <source>
        <dbReference type="ARBA" id="ARBA00004442"/>
    </source>
</evidence>
<dbReference type="CDD" id="cd07185">
    <property type="entry name" value="OmpA_C-like"/>
    <property type="match status" value="1"/>
</dbReference>
<feature type="domain" description="OmpA-like" evidence="5">
    <location>
        <begin position="172"/>
        <end position="289"/>
    </location>
</feature>
<dbReference type="Gene3D" id="2.60.40.2540">
    <property type="match status" value="1"/>
</dbReference>
<feature type="chain" id="PRO_5004181743" evidence="4">
    <location>
        <begin position="20"/>
        <end position="289"/>
    </location>
</feature>
<proteinExistence type="predicted"/>
<evidence type="ECO:0000256" key="4">
    <source>
        <dbReference type="SAM" id="SignalP"/>
    </source>
</evidence>
<dbReference type="AlphaFoldDB" id="Q12PE2"/>
<dbReference type="InterPro" id="IPR041544">
    <property type="entry name" value="MotY_N"/>
</dbReference>
<dbReference type="Proteomes" id="UP000001982">
    <property type="component" value="Chromosome"/>
</dbReference>
<name>Q12PE2_SHEDO</name>
<keyword evidence="2 3" id="KW-0472">Membrane</keyword>
<evidence type="ECO:0000256" key="3">
    <source>
        <dbReference type="PROSITE-ProRule" id="PRU00473"/>
    </source>
</evidence>
<dbReference type="eggNOG" id="COG2885">
    <property type="taxonomic scope" value="Bacteria"/>
</dbReference>
<sequence>MWRKLVLMSSLVICTSVMADMKHYVASLDNSFWRVSENTRIECRLEHDIPDYGKAIFSSKAGKNLNMLFTLDMWIKPDEITQAKLFSRAPSWRPGINSKALTQLSYHKQFNGELPKKAAWSMLNELSRGMEPTFYYSDWYSQSDNVAVGISSANFGGKYREFRSCLAQLLPYSFDDIAFTVLTYEEGDTELTHFSKYQLKKVQEYLSYDPEVELVLIDGFTDSYGPKSINQTVSNNRADSIKQLLIASGIPKDKIISNGHGEKRHVASNELVQERERNRRVVIQLSKAL</sequence>
<dbReference type="PRINTS" id="PR01021">
    <property type="entry name" value="OMPADOMAIN"/>
</dbReference>
<dbReference type="PRINTS" id="PR01023">
    <property type="entry name" value="NAFLGMOTY"/>
</dbReference>
<accession>Q12PE2</accession>
<dbReference type="SUPFAM" id="SSF103088">
    <property type="entry name" value="OmpA-like"/>
    <property type="match status" value="1"/>
</dbReference>
<dbReference type="HOGENOM" id="CLU_069369_1_0_6"/>
<evidence type="ECO:0000313" key="7">
    <source>
        <dbReference type="Proteomes" id="UP000001982"/>
    </source>
</evidence>
<dbReference type="PROSITE" id="PS51123">
    <property type="entry name" value="OMPA_2"/>
    <property type="match status" value="1"/>
</dbReference>
<dbReference type="GO" id="GO:0009279">
    <property type="term" value="C:cell outer membrane"/>
    <property type="evidence" value="ECO:0007669"/>
    <property type="project" value="UniProtKB-SubCell"/>
</dbReference>
<dbReference type="PANTHER" id="PTHR30329">
    <property type="entry name" value="STATOR ELEMENT OF FLAGELLAR MOTOR COMPLEX"/>
    <property type="match status" value="1"/>
</dbReference>
<keyword evidence="7" id="KW-1185">Reference proteome</keyword>
<dbReference type="OrthoDB" id="6905929at2"/>
<protein>
    <submittedName>
        <fullName evidence="6">OmpA/MotB</fullName>
    </submittedName>
</protein>
<dbReference type="InterPro" id="IPR036737">
    <property type="entry name" value="OmpA-like_sf"/>
</dbReference>
<dbReference type="Pfam" id="PF00691">
    <property type="entry name" value="OmpA"/>
    <property type="match status" value="1"/>
</dbReference>
<comment type="subcellular location">
    <subcellularLocation>
        <location evidence="1">Cell outer membrane</location>
    </subcellularLocation>
</comment>
<dbReference type="InterPro" id="IPR006664">
    <property type="entry name" value="OMP_bac"/>
</dbReference>
<dbReference type="Gene3D" id="3.30.1330.60">
    <property type="entry name" value="OmpA-like domain"/>
    <property type="match status" value="1"/>
</dbReference>
<evidence type="ECO:0000256" key="2">
    <source>
        <dbReference type="ARBA" id="ARBA00023136"/>
    </source>
</evidence>
<evidence type="ECO:0000259" key="5">
    <source>
        <dbReference type="PROSITE" id="PS51123"/>
    </source>
</evidence>
<reference evidence="6 7" key="1">
    <citation type="submission" date="2006-03" db="EMBL/GenBank/DDBJ databases">
        <title>Complete sequence of Shewanella denitrificans OS217.</title>
        <authorList>
            <consortium name="US DOE Joint Genome Institute"/>
            <person name="Copeland A."/>
            <person name="Lucas S."/>
            <person name="Lapidus A."/>
            <person name="Barry K."/>
            <person name="Detter J.C."/>
            <person name="Glavina del Rio T."/>
            <person name="Hammon N."/>
            <person name="Israni S."/>
            <person name="Dalin E."/>
            <person name="Tice H."/>
            <person name="Pitluck S."/>
            <person name="Brettin T."/>
            <person name="Bruce D."/>
            <person name="Han C."/>
            <person name="Tapia R."/>
            <person name="Gilna P."/>
            <person name="Kiss H."/>
            <person name="Schmutz J."/>
            <person name="Larimer F."/>
            <person name="Land M."/>
            <person name="Hauser L."/>
            <person name="Kyrpides N."/>
            <person name="Lykidis A."/>
            <person name="Richardson P."/>
        </authorList>
    </citation>
    <scope>NUCLEOTIDE SEQUENCE [LARGE SCALE GENOMIC DNA]</scope>
    <source>
        <strain evidence="7">OS217 / ATCC BAA-1090 / DSM 15013</strain>
    </source>
</reference>
<dbReference type="KEGG" id="sdn:Sden_1398"/>
<keyword evidence="4" id="KW-0732">Signal</keyword>
<dbReference type="STRING" id="318161.Sden_1398"/>
<dbReference type="Pfam" id="PF18393">
    <property type="entry name" value="MotY_N"/>
    <property type="match status" value="1"/>
</dbReference>
<evidence type="ECO:0000313" key="6">
    <source>
        <dbReference type="EMBL" id="ABE54684.1"/>
    </source>
</evidence>
<dbReference type="EMBL" id="CP000302">
    <property type="protein sequence ID" value="ABE54684.1"/>
    <property type="molecule type" value="Genomic_DNA"/>
</dbReference>
<dbReference type="InterPro" id="IPR006665">
    <property type="entry name" value="OmpA-like"/>
</dbReference>
<dbReference type="PANTHER" id="PTHR30329:SF17">
    <property type="entry name" value="LIPOPROTEIN YFIB-RELATED"/>
    <property type="match status" value="1"/>
</dbReference>
<gene>
    <name evidence="6" type="ordered locus">Sden_1398</name>
</gene>